<keyword evidence="15" id="KW-1185">Reference proteome</keyword>
<evidence type="ECO:0000256" key="12">
    <source>
        <dbReference type="SAM" id="MobiDB-lite"/>
    </source>
</evidence>
<evidence type="ECO:0000256" key="2">
    <source>
        <dbReference type="ARBA" id="ARBA00004496"/>
    </source>
</evidence>
<name>A0AAN7Z941_9COLE</name>
<dbReference type="CDD" id="cd16657">
    <property type="entry name" value="RING-Ubox_UBE4A"/>
    <property type="match status" value="1"/>
</dbReference>
<dbReference type="Pfam" id="PF04564">
    <property type="entry name" value="U-box"/>
    <property type="match status" value="1"/>
</dbReference>
<comment type="caution">
    <text evidence="14">The sequence shown here is derived from an EMBL/GenBank/DDBJ whole genome shotgun (WGS) entry which is preliminary data.</text>
</comment>
<feature type="domain" description="U-box" evidence="13">
    <location>
        <begin position="897"/>
        <end position="971"/>
    </location>
</feature>
<comment type="pathway">
    <text evidence="3">Protein modification; protein ubiquitination.</text>
</comment>
<gene>
    <name evidence="14" type="ORF">RI129_010791</name>
</gene>
<evidence type="ECO:0000256" key="3">
    <source>
        <dbReference type="ARBA" id="ARBA00004906"/>
    </source>
</evidence>
<evidence type="ECO:0000256" key="4">
    <source>
        <dbReference type="ARBA" id="ARBA00007434"/>
    </source>
</evidence>
<evidence type="ECO:0000256" key="6">
    <source>
        <dbReference type="ARBA" id="ARBA00022490"/>
    </source>
</evidence>
<organism evidence="14 15">
    <name type="scientific">Pyrocoelia pectoralis</name>
    <dbReference type="NCBI Taxonomy" id="417401"/>
    <lineage>
        <taxon>Eukaryota</taxon>
        <taxon>Metazoa</taxon>
        <taxon>Ecdysozoa</taxon>
        <taxon>Arthropoda</taxon>
        <taxon>Hexapoda</taxon>
        <taxon>Insecta</taxon>
        <taxon>Pterygota</taxon>
        <taxon>Neoptera</taxon>
        <taxon>Endopterygota</taxon>
        <taxon>Coleoptera</taxon>
        <taxon>Polyphaga</taxon>
        <taxon>Elateriformia</taxon>
        <taxon>Elateroidea</taxon>
        <taxon>Lampyridae</taxon>
        <taxon>Lampyrinae</taxon>
        <taxon>Pyrocoelia</taxon>
    </lineage>
</organism>
<dbReference type="InterPro" id="IPR003613">
    <property type="entry name" value="Ubox_domain"/>
</dbReference>
<dbReference type="FunFam" id="3.30.40.10:FF:000055">
    <property type="entry name" value="Ubiquitin conjugation factor e4 a"/>
    <property type="match status" value="1"/>
</dbReference>
<evidence type="ECO:0000313" key="15">
    <source>
        <dbReference type="Proteomes" id="UP001329430"/>
    </source>
</evidence>
<reference evidence="14 15" key="1">
    <citation type="journal article" date="2024" name="Insects">
        <title>An Improved Chromosome-Level Genome Assembly of the Firefly Pyrocoelia pectoralis.</title>
        <authorList>
            <person name="Fu X."/>
            <person name="Meyer-Rochow V.B."/>
            <person name="Ballantyne L."/>
            <person name="Zhu X."/>
        </authorList>
    </citation>
    <scope>NUCLEOTIDE SEQUENCE [LARGE SCALE GENOMIC DNA]</scope>
    <source>
        <strain evidence="14">XCY_ONT2</strain>
    </source>
</reference>
<dbReference type="GO" id="GO:0034450">
    <property type="term" value="F:ubiquitin-ubiquitin ligase activity"/>
    <property type="evidence" value="ECO:0007669"/>
    <property type="project" value="InterPro"/>
</dbReference>
<dbReference type="GO" id="GO:0005634">
    <property type="term" value="C:nucleus"/>
    <property type="evidence" value="ECO:0007669"/>
    <property type="project" value="TreeGrafter"/>
</dbReference>
<dbReference type="SUPFAM" id="SSF57850">
    <property type="entry name" value="RING/U-box"/>
    <property type="match status" value="1"/>
</dbReference>
<dbReference type="PANTHER" id="PTHR13931">
    <property type="entry name" value="UBIQUITINATION FACTOR E4"/>
    <property type="match status" value="1"/>
</dbReference>
<comment type="similarity">
    <text evidence="4">Belongs to the ubiquitin conjugation factor E4 family.</text>
</comment>
<keyword evidence="7" id="KW-0808">Transferase</keyword>
<sequence>MANPFAALLQDTNSSTENNTNEEKAITETLEEIFRFTLNKERRANLVFLEDLSNSFSTCILNVEILEHALFERILLRDDEATETIVYLFNCFKETSIINDDNLKSKVVELILRNVVTALKQPDLFEGQNLVNQLYNILKTLELPASDFFKKIYKLFCDDGDTDAIKDPFTSLLKMLHIDTAKATPVTFPVYIFEILNSYVSDEILASVLLDYCQPSGNLGIEYANTLLGALFSVSVLPKVTNGDYEFFQDPLDQASNTAVESSLWMNTNRIFQDTHTLLLNLLKCTREIRIRTLTWLCNCLKANVDRGKLWNAHIPDFNSSNFNTVPDGFMLNMTTVLLRLCHPFCLNINDGRVLKVDPTYCAVSNEDSSTKDVHLLDMCKETCLIPHELEEEQRPTSSSYNFVTECFFMAHRGFDLSFRVTNDKLVHLNQEMSRIERAYQDAVMQGPMSEIADSIKQRMSSELSKYLSIKCAMSEPNLQEILFNFISASAFWLSQVAVNNNYKSNSTTSAPLEAKEIIFPLPDDVPDTLKCIPEFVLENIVCFLVFLRRFNPKVFEEQGYERLGPILTFILVYMGSSQYTKNPHLRAHLAEGLETLLPYHKEDPVGLNTMGGIQRERLFKEHPHRGEIVKMLLDVFIGIEMTGQNVQFEQKFNYRRPMYLVMDYLWPMEEYRQNFVNLAQEAELNMEAVSPPIFLRFINLLINDAIFLLDESLANMSKLRELQRARDAGEWSNLSAQERAQNMGYLQHTGMFARFDNILGKDTIRTLEYLTSEIKIVFTHSTMVDRVAAMLNYFLLNLVGPNQKNFKVKDFKEYSFDPAATVLDICKIYVNLKESNSFCLAISQDGRSYSPQLFELAEVVLVRIGGGTLISELQDVAKKVGQKTVEYETHETAVAEAPEHFLDPIMSTLMLDPVILPSSKQTVDRSTIARHLLSDQTDPFNRAPLSMDQVIPNKELGDEIKRWMDEKKLKM</sequence>
<dbReference type="PROSITE" id="PS51698">
    <property type="entry name" value="U_BOX"/>
    <property type="match status" value="1"/>
</dbReference>
<dbReference type="AlphaFoldDB" id="A0AAN7Z941"/>
<keyword evidence="8" id="KW-0833">Ubl conjugation pathway</keyword>
<dbReference type="InterPro" id="IPR013083">
    <property type="entry name" value="Znf_RING/FYVE/PHD"/>
</dbReference>
<dbReference type="GO" id="GO:0006511">
    <property type="term" value="P:ubiquitin-dependent protein catabolic process"/>
    <property type="evidence" value="ECO:0007669"/>
    <property type="project" value="InterPro"/>
</dbReference>
<keyword evidence="6" id="KW-0963">Cytoplasm</keyword>
<evidence type="ECO:0000259" key="13">
    <source>
        <dbReference type="PROSITE" id="PS51698"/>
    </source>
</evidence>
<evidence type="ECO:0000256" key="11">
    <source>
        <dbReference type="ARBA" id="ARBA00040077"/>
    </source>
</evidence>
<keyword evidence="9" id="KW-0007">Acetylation</keyword>
<dbReference type="EMBL" id="JAVRBK010000008">
    <property type="protein sequence ID" value="KAK5639980.1"/>
    <property type="molecule type" value="Genomic_DNA"/>
</dbReference>
<dbReference type="InterPro" id="IPR045132">
    <property type="entry name" value="UBE4"/>
</dbReference>
<evidence type="ECO:0000256" key="8">
    <source>
        <dbReference type="ARBA" id="ARBA00022786"/>
    </source>
</evidence>
<dbReference type="GO" id="GO:0000151">
    <property type="term" value="C:ubiquitin ligase complex"/>
    <property type="evidence" value="ECO:0007669"/>
    <property type="project" value="InterPro"/>
</dbReference>
<dbReference type="GO" id="GO:0005737">
    <property type="term" value="C:cytoplasm"/>
    <property type="evidence" value="ECO:0007669"/>
    <property type="project" value="UniProtKB-SubCell"/>
</dbReference>
<dbReference type="SMART" id="SM00504">
    <property type="entry name" value="Ubox"/>
    <property type="match status" value="1"/>
</dbReference>
<dbReference type="Gene3D" id="3.30.40.10">
    <property type="entry name" value="Zinc/RING finger domain, C3HC4 (zinc finger)"/>
    <property type="match status" value="1"/>
</dbReference>
<comment type="subcellular location">
    <subcellularLocation>
        <location evidence="2">Cytoplasm</location>
    </subcellularLocation>
</comment>
<evidence type="ECO:0000313" key="14">
    <source>
        <dbReference type="EMBL" id="KAK5639980.1"/>
    </source>
</evidence>
<proteinExistence type="inferred from homology"/>
<evidence type="ECO:0000256" key="5">
    <source>
        <dbReference type="ARBA" id="ARBA00012483"/>
    </source>
</evidence>
<dbReference type="GO" id="GO:0000209">
    <property type="term" value="P:protein polyubiquitination"/>
    <property type="evidence" value="ECO:0007669"/>
    <property type="project" value="TreeGrafter"/>
</dbReference>
<dbReference type="Pfam" id="PF10408">
    <property type="entry name" value="Ufd2P_core"/>
    <property type="match status" value="1"/>
</dbReference>
<feature type="region of interest" description="Disordered" evidence="12">
    <location>
        <begin position="1"/>
        <end position="22"/>
    </location>
</feature>
<comment type="catalytic activity">
    <reaction evidence="1">
        <text>S-ubiquitinyl-[E2 ubiquitin-conjugating enzyme]-L-cysteine + [acceptor protein]-L-lysine = [E2 ubiquitin-conjugating enzyme]-L-cysteine + N(6)-ubiquitinyl-[acceptor protein]-L-lysine.</text>
        <dbReference type="EC" id="2.3.2.27"/>
    </reaction>
</comment>
<dbReference type="InterPro" id="IPR019474">
    <property type="entry name" value="Ub_conjug_fac_E4_core"/>
</dbReference>
<dbReference type="Proteomes" id="UP001329430">
    <property type="component" value="Chromosome 8"/>
</dbReference>
<dbReference type="PANTHER" id="PTHR13931:SF16">
    <property type="entry name" value="UBIQUITIN CONJUGATION FACTOR E4 A"/>
    <property type="match status" value="1"/>
</dbReference>
<evidence type="ECO:0000256" key="10">
    <source>
        <dbReference type="ARBA" id="ARBA00037624"/>
    </source>
</evidence>
<evidence type="ECO:0000256" key="7">
    <source>
        <dbReference type="ARBA" id="ARBA00022679"/>
    </source>
</evidence>
<evidence type="ECO:0000256" key="9">
    <source>
        <dbReference type="ARBA" id="ARBA00022990"/>
    </source>
</evidence>
<dbReference type="EC" id="2.3.2.27" evidence="5"/>
<evidence type="ECO:0000256" key="1">
    <source>
        <dbReference type="ARBA" id="ARBA00000900"/>
    </source>
</evidence>
<dbReference type="GO" id="GO:0036503">
    <property type="term" value="P:ERAD pathway"/>
    <property type="evidence" value="ECO:0007669"/>
    <property type="project" value="InterPro"/>
</dbReference>
<comment type="function">
    <text evidence="10">Ubiquitin-protein ligase that probably functions as an E3 ligase in conjunction with specific E1 and E2 ligases. May also function as an E4 ligase mediating the assembly of polyubiquitin chains on substrates ubiquitinated by another E3 ubiquitin ligase. Mediates 'Lys-48'-linked polyubiquitination of substrates.</text>
</comment>
<accession>A0AAN7Z941</accession>
<protein>
    <recommendedName>
        <fullName evidence="11">Ubiquitin conjugation factor E4 A</fullName>
        <ecNumber evidence="5">2.3.2.27</ecNumber>
    </recommendedName>
</protein>